<accession>A0ABX6TA84</accession>
<evidence type="ECO:0000256" key="1">
    <source>
        <dbReference type="SAM" id="MobiDB-lite"/>
    </source>
</evidence>
<dbReference type="RefSeq" id="WP_187709719.1">
    <property type="nucleotide sequence ID" value="NZ_CP060782.1"/>
</dbReference>
<dbReference type="EMBL" id="CP060782">
    <property type="protein sequence ID" value="QNP46766.1"/>
    <property type="molecule type" value="Genomic_DNA"/>
</dbReference>
<gene>
    <name evidence="2" type="ORF">H9L14_06855</name>
</gene>
<evidence type="ECO:0008006" key="4">
    <source>
        <dbReference type="Google" id="ProtNLM"/>
    </source>
</evidence>
<proteinExistence type="predicted"/>
<evidence type="ECO:0000313" key="3">
    <source>
        <dbReference type="Proteomes" id="UP000516105"/>
    </source>
</evidence>
<feature type="compositionally biased region" description="Low complexity" evidence="1">
    <location>
        <begin position="1"/>
        <end position="17"/>
    </location>
</feature>
<keyword evidence="3" id="KW-1185">Reference proteome</keyword>
<sequence length="134" mass="13807">MSRTSNRGRNNNPTGRNQYSSDWMSTVKERPMTAAAVAAASVGAGVFLWSKRNQISEQLSNLSDQISEWTESMRSGDLEEEFATGGAATGSTSSRSTGSRSTSTRSKSSSGMSETGGGNASLGAHTGSGSGAIS</sequence>
<feature type="region of interest" description="Disordered" evidence="1">
    <location>
        <begin position="75"/>
        <end position="134"/>
    </location>
</feature>
<dbReference type="Proteomes" id="UP000516105">
    <property type="component" value="Chromosome"/>
</dbReference>
<protein>
    <recommendedName>
        <fullName evidence="4">YtxH domain-containing protein</fullName>
    </recommendedName>
</protein>
<name>A0ABX6TA84_9SPHN</name>
<feature type="region of interest" description="Disordered" evidence="1">
    <location>
        <begin position="1"/>
        <end position="25"/>
    </location>
</feature>
<reference evidence="2 3" key="1">
    <citation type="submission" date="2020-08" db="EMBL/GenBank/DDBJ databases">
        <title>Genome sequence of Sphingomonas sediminicola KACC 15039T.</title>
        <authorList>
            <person name="Hyun D.-W."/>
            <person name="Bae J.-W."/>
        </authorList>
    </citation>
    <scope>NUCLEOTIDE SEQUENCE [LARGE SCALE GENOMIC DNA]</scope>
    <source>
        <strain evidence="2 3">KACC 15039</strain>
    </source>
</reference>
<feature type="compositionally biased region" description="Gly residues" evidence="1">
    <location>
        <begin position="114"/>
        <end position="134"/>
    </location>
</feature>
<evidence type="ECO:0000313" key="2">
    <source>
        <dbReference type="EMBL" id="QNP46766.1"/>
    </source>
</evidence>
<feature type="compositionally biased region" description="Low complexity" evidence="1">
    <location>
        <begin position="83"/>
        <end position="113"/>
    </location>
</feature>
<organism evidence="2 3">
    <name type="scientific">Sphingomonas sediminicola</name>
    <dbReference type="NCBI Taxonomy" id="386874"/>
    <lineage>
        <taxon>Bacteria</taxon>
        <taxon>Pseudomonadati</taxon>
        <taxon>Pseudomonadota</taxon>
        <taxon>Alphaproteobacteria</taxon>
        <taxon>Sphingomonadales</taxon>
        <taxon>Sphingomonadaceae</taxon>
        <taxon>Sphingomonas</taxon>
    </lineage>
</organism>